<dbReference type="AlphaFoldDB" id="A0A4C1UH52"/>
<proteinExistence type="predicted"/>
<evidence type="ECO:0000313" key="1">
    <source>
        <dbReference type="EMBL" id="GBP25771.1"/>
    </source>
</evidence>
<gene>
    <name evidence="1" type="ORF">EVAR_94789_1</name>
</gene>
<accession>A0A4C1UH52</accession>
<name>A0A4C1UH52_EUMVA</name>
<comment type="caution">
    <text evidence="1">The sequence shown here is derived from an EMBL/GenBank/DDBJ whole genome shotgun (WGS) entry which is preliminary data.</text>
</comment>
<reference evidence="1 2" key="1">
    <citation type="journal article" date="2019" name="Commun. Biol.">
        <title>The bagworm genome reveals a unique fibroin gene that provides high tensile strength.</title>
        <authorList>
            <person name="Kono N."/>
            <person name="Nakamura H."/>
            <person name="Ohtoshi R."/>
            <person name="Tomita M."/>
            <person name="Numata K."/>
            <person name="Arakawa K."/>
        </authorList>
    </citation>
    <scope>NUCLEOTIDE SEQUENCE [LARGE SCALE GENOMIC DNA]</scope>
</reference>
<dbReference type="EMBL" id="BGZK01000172">
    <property type="protein sequence ID" value="GBP25771.1"/>
    <property type="molecule type" value="Genomic_DNA"/>
</dbReference>
<evidence type="ECO:0000313" key="2">
    <source>
        <dbReference type="Proteomes" id="UP000299102"/>
    </source>
</evidence>
<organism evidence="1 2">
    <name type="scientific">Eumeta variegata</name>
    <name type="common">Bagworm moth</name>
    <name type="synonym">Eumeta japonica</name>
    <dbReference type="NCBI Taxonomy" id="151549"/>
    <lineage>
        <taxon>Eukaryota</taxon>
        <taxon>Metazoa</taxon>
        <taxon>Ecdysozoa</taxon>
        <taxon>Arthropoda</taxon>
        <taxon>Hexapoda</taxon>
        <taxon>Insecta</taxon>
        <taxon>Pterygota</taxon>
        <taxon>Neoptera</taxon>
        <taxon>Endopterygota</taxon>
        <taxon>Lepidoptera</taxon>
        <taxon>Glossata</taxon>
        <taxon>Ditrysia</taxon>
        <taxon>Tineoidea</taxon>
        <taxon>Psychidae</taxon>
        <taxon>Oiketicinae</taxon>
        <taxon>Eumeta</taxon>
    </lineage>
</organism>
<sequence>MFRSRLSTDWGSLMSVVIATVRTSRTDGPICSLKHEQYSARNFATVNFVMKASQWCGERKSGGALNLCITSFSGNSEQQRFLAPSKVNAQMSAPEHAELVSERAGRSVVKLT</sequence>
<protein>
    <submittedName>
        <fullName evidence="1">Uncharacterized protein</fullName>
    </submittedName>
</protein>
<dbReference type="Proteomes" id="UP000299102">
    <property type="component" value="Unassembled WGS sequence"/>
</dbReference>
<keyword evidence="2" id="KW-1185">Reference proteome</keyword>